<protein>
    <submittedName>
        <fullName evidence="3">Uncharacterized protein</fullName>
    </submittedName>
</protein>
<keyword evidence="4" id="KW-1185">Reference proteome</keyword>
<organism evidence="3 4">
    <name type="scientific">Brytella acorum</name>
    <dbReference type="NCBI Taxonomy" id="2959299"/>
    <lineage>
        <taxon>Bacteria</taxon>
        <taxon>Pseudomonadati</taxon>
        <taxon>Pseudomonadota</taxon>
        <taxon>Alphaproteobacteria</taxon>
        <taxon>Acetobacterales</taxon>
        <taxon>Acetobacteraceae</taxon>
        <taxon>Brytella</taxon>
    </lineage>
</organism>
<reference evidence="3" key="1">
    <citation type="submission" date="2023-03" db="EMBL/GenBank/DDBJ databases">
        <authorList>
            <person name="Cleenwerck I."/>
        </authorList>
    </citation>
    <scope>NUCLEOTIDE SEQUENCE</scope>
    <source>
        <strain evidence="3">LMG 32879</strain>
    </source>
</reference>
<feature type="region of interest" description="Disordered" evidence="1">
    <location>
        <begin position="72"/>
        <end position="111"/>
    </location>
</feature>
<gene>
    <name evidence="3" type="ORF">LMG32879_002069</name>
</gene>
<proteinExistence type="predicted"/>
<evidence type="ECO:0000313" key="3">
    <source>
        <dbReference type="EMBL" id="CAI9121222.1"/>
    </source>
</evidence>
<feature type="signal peptide" evidence="2">
    <location>
        <begin position="1"/>
        <end position="28"/>
    </location>
</feature>
<evidence type="ECO:0000313" key="4">
    <source>
        <dbReference type="Proteomes" id="UP001176960"/>
    </source>
</evidence>
<comment type="caution">
    <text evidence="3">The sequence shown here is derived from an EMBL/GenBank/DDBJ whole genome shotgun (WGS) entry which is preliminary data.</text>
</comment>
<dbReference type="AlphaFoldDB" id="A0AA35Y246"/>
<feature type="chain" id="PRO_5041273810" evidence="2">
    <location>
        <begin position="29"/>
        <end position="171"/>
    </location>
</feature>
<name>A0AA35Y246_9PROT</name>
<feature type="compositionally biased region" description="Low complexity" evidence="1">
    <location>
        <begin position="72"/>
        <end position="110"/>
    </location>
</feature>
<accession>A0AA35Y246</accession>
<dbReference type="RefSeq" id="WP_289842892.1">
    <property type="nucleotide sequence ID" value="NZ_CATKSH010000012.1"/>
</dbReference>
<keyword evidence="2" id="KW-0732">Signal</keyword>
<evidence type="ECO:0000256" key="2">
    <source>
        <dbReference type="SAM" id="SignalP"/>
    </source>
</evidence>
<dbReference type="Proteomes" id="UP001176960">
    <property type="component" value="Unassembled WGS sequence"/>
</dbReference>
<evidence type="ECO:0000256" key="1">
    <source>
        <dbReference type="SAM" id="MobiDB-lite"/>
    </source>
</evidence>
<sequence length="171" mass="17086">MFLIRFATPAMLAGMIAAGAAFMPSAHAMTAKECYANFRAAKKAGSLNGQDYKTYKSTQCGDAAAPAAAPATTAAPATPAPATSAPTAAPASTPAASTPAPVSRPAPVSTGGAVFPSAISSKYSTLSAGKGRLKTCADQYNANKASGANGGLKWIVKGGGYWSECNRHLKG</sequence>
<dbReference type="EMBL" id="CATKSH010000012">
    <property type="protein sequence ID" value="CAI9121222.1"/>
    <property type="molecule type" value="Genomic_DNA"/>
</dbReference>